<dbReference type="EMBL" id="JAUHJS010000011">
    <property type="protein sequence ID" value="MDN4167041.1"/>
    <property type="molecule type" value="Genomic_DNA"/>
</dbReference>
<sequence length="279" mass="32503">MNIKITSSETGNNKGSCTKLVDYLEKENKEKALLEKRFFFDEVNDMVSSHVVKESIDANHHKLGRNDAKFFMLVISPSEKELQHIACDEKKLMAYTRKVMDNYAYTFNKGITGTDLLWFAKVEEFRKEKGKKQPKEGLQWHVHVIVSRYDKQKRYKLSPLTNHRNTTSGIARGGFDRNAFRENGERAFDQLFDYKRAFQESWEYQNAMKNGNVVDKYRAKEKLKAMQSPRPVQQIPSQSLIPNVVQVAIKNIGKANKYTSHDEEEEPEKKRNRDRGIGM</sequence>
<feature type="compositionally biased region" description="Basic and acidic residues" evidence="1">
    <location>
        <begin position="267"/>
        <end position="279"/>
    </location>
</feature>
<dbReference type="RefSeq" id="WP_320005580.1">
    <property type="nucleotide sequence ID" value="NZ_JAUHJS010000011.1"/>
</dbReference>
<accession>A0ABT8F987</accession>
<organism evidence="2 3">
    <name type="scientific">Shiella aurantiaca</name>
    <dbReference type="NCBI Taxonomy" id="3058365"/>
    <lineage>
        <taxon>Bacteria</taxon>
        <taxon>Pseudomonadati</taxon>
        <taxon>Bacteroidota</taxon>
        <taxon>Cytophagia</taxon>
        <taxon>Cytophagales</taxon>
        <taxon>Shiellaceae</taxon>
        <taxon>Shiella</taxon>
    </lineage>
</organism>
<evidence type="ECO:0000313" key="2">
    <source>
        <dbReference type="EMBL" id="MDN4167041.1"/>
    </source>
</evidence>
<gene>
    <name evidence="2" type="ORF">QWY31_16135</name>
</gene>
<proteinExistence type="predicted"/>
<feature type="region of interest" description="Disordered" evidence="1">
    <location>
        <begin position="256"/>
        <end position="279"/>
    </location>
</feature>
<protein>
    <submittedName>
        <fullName evidence="2">DUF5712 family protein</fullName>
    </submittedName>
</protein>
<dbReference type="InterPro" id="IPR043766">
    <property type="entry name" value="BfmA-like"/>
</dbReference>
<comment type="caution">
    <text evidence="2">The sequence shown here is derived from an EMBL/GenBank/DDBJ whole genome shotgun (WGS) entry which is preliminary data.</text>
</comment>
<evidence type="ECO:0000313" key="3">
    <source>
        <dbReference type="Proteomes" id="UP001168552"/>
    </source>
</evidence>
<reference evidence="2" key="1">
    <citation type="submission" date="2023-06" db="EMBL/GenBank/DDBJ databases">
        <title>Cytophagales bacterium Strain LB-30, isolated from soil.</title>
        <authorList>
            <person name="Liu B."/>
        </authorList>
    </citation>
    <scope>NUCLEOTIDE SEQUENCE</scope>
    <source>
        <strain evidence="2">LB-30</strain>
    </source>
</reference>
<dbReference type="Proteomes" id="UP001168552">
    <property type="component" value="Unassembled WGS sequence"/>
</dbReference>
<dbReference type="Pfam" id="PF18976">
    <property type="entry name" value="DUF5712"/>
    <property type="match status" value="1"/>
</dbReference>
<evidence type="ECO:0000256" key="1">
    <source>
        <dbReference type="SAM" id="MobiDB-lite"/>
    </source>
</evidence>
<name>A0ABT8F987_9BACT</name>
<keyword evidence="3" id="KW-1185">Reference proteome</keyword>